<accession>A0A917N6M9</accession>
<protein>
    <recommendedName>
        <fullName evidence="4">PepSY domain-containing protein</fullName>
    </recommendedName>
</protein>
<keyword evidence="3" id="KW-1185">Reference proteome</keyword>
<dbReference type="RefSeq" id="WP_188917596.1">
    <property type="nucleotide sequence ID" value="NZ_BMPZ01000001.1"/>
</dbReference>
<dbReference type="AlphaFoldDB" id="A0A917N6M9"/>
<evidence type="ECO:0000256" key="1">
    <source>
        <dbReference type="SAM" id="Phobius"/>
    </source>
</evidence>
<gene>
    <name evidence="2" type="ORF">GCM10009332_05670</name>
</gene>
<comment type="caution">
    <text evidence="2">The sequence shown here is derived from an EMBL/GenBank/DDBJ whole genome shotgun (WGS) entry which is preliminary data.</text>
</comment>
<keyword evidence="1" id="KW-0472">Membrane</keyword>
<evidence type="ECO:0000313" key="2">
    <source>
        <dbReference type="EMBL" id="GGI71251.1"/>
    </source>
</evidence>
<dbReference type="Proteomes" id="UP000613743">
    <property type="component" value="Unassembled WGS sequence"/>
</dbReference>
<dbReference type="Pfam" id="PF03929">
    <property type="entry name" value="PepSY_TM"/>
    <property type="match status" value="1"/>
</dbReference>
<dbReference type="InterPro" id="IPR005625">
    <property type="entry name" value="PepSY-ass_TM"/>
</dbReference>
<evidence type="ECO:0008006" key="4">
    <source>
        <dbReference type="Google" id="ProtNLM"/>
    </source>
</evidence>
<reference evidence="2" key="2">
    <citation type="submission" date="2020-09" db="EMBL/GenBank/DDBJ databases">
        <authorList>
            <person name="Sun Q."/>
            <person name="Ohkuma M."/>
        </authorList>
    </citation>
    <scope>NUCLEOTIDE SEQUENCE</scope>
    <source>
        <strain evidence="2">JCM 30804</strain>
    </source>
</reference>
<evidence type="ECO:0000313" key="3">
    <source>
        <dbReference type="Proteomes" id="UP000613743"/>
    </source>
</evidence>
<dbReference type="EMBL" id="BMPZ01000001">
    <property type="protein sequence ID" value="GGI71251.1"/>
    <property type="molecule type" value="Genomic_DNA"/>
</dbReference>
<name>A0A917N6M9_9GAMM</name>
<keyword evidence="1" id="KW-0812">Transmembrane</keyword>
<dbReference type="PANTHER" id="PTHR34219">
    <property type="entry name" value="IRON-REGULATED INNER MEMBRANE PROTEIN-RELATED"/>
    <property type="match status" value="1"/>
</dbReference>
<proteinExistence type="predicted"/>
<sequence>MTRRHPNLRVKLLRLLRPWHRRIGILSALFILLLASTGILINHSHDLGIDRSHVHSEWLLDYYGIKPPQQINVLQLTPQLIAAADNQLWFGSQRIMDSDSSFVGIATFEQGYAIANQQTITLLSLNGQIIETQDSSSGLPEQITAIGTSGQQIWVQGQQRLFLADQDFIEWQPATPLAPIAWFSARPQHQLAPQQRATINLNTRAMHLSWERVLLDLHSGRLFGDLGRWFMDLAALALIFISVTGFVIWWQQKPAKHPKIK</sequence>
<organism evidence="2 3">
    <name type="scientific">Shewanella gelidii</name>
    <dbReference type="NCBI Taxonomy" id="1642821"/>
    <lineage>
        <taxon>Bacteria</taxon>
        <taxon>Pseudomonadati</taxon>
        <taxon>Pseudomonadota</taxon>
        <taxon>Gammaproteobacteria</taxon>
        <taxon>Alteromonadales</taxon>
        <taxon>Shewanellaceae</taxon>
        <taxon>Shewanella</taxon>
    </lineage>
</organism>
<reference evidence="2" key="1">
    <citation type="journal article" date="2014" name="Int. J. Syst. Evol. Microbiol.">
        <title>Complete genome sequence of Corynebacterium casei LMG S-19264T (=DSM 44701T), isolated from a smear-ripened cheese.</title>
        <authorList>
            <consortium name="US DOE Joint Genome Institute (JGI-PGF)"/>
            <person name="Walter F."/>
            <person name="Albersmeier A."/>
            <person name="Kalinowski J."/>
            <person name="Ruckert C."/>
        </authorList>
    </citation>
    <scope>NUCLEOTIDE SEQUENCE</scope>
    <source>
        <strain evidence="2">JCM 30804</strain>
    </source>
</reference>
<keyword evidence="1" id="KW-1133">Transmembrane helix</keyword>
<dbReference type="PANTHER" id="PTHR34219:SF1">
    <property type="entry name" value="PEPSY DOMAIN-CONTAINING PROTEIN"/>
    <property type="match status" value="1"/>
</dbReference>
<feature type="transmembrane region" description="Helical" evidence="1">
    <location>
        <begin position="229"/>
        <end position="250"/>
    </location>
</feature>